<evidence type="ECO:0000256" key="2">
    <source>
        <dbReference type="ARBA" id="ARBA00008537"/>
    </source>
</evidence>
<dbReference type="GO" id="GO:0005886">
    <property type="term" value="C:plasma membrane"/>
    <property type="evidence" value="ECO:0007669"/>
    <property type="project" value="UniProtKB-SubCell"/>
</dbReference>
<feature type="transmembrane region" description="Helical" evidence="8">
    <location>
        <begin position="56"/>
        <end position="76"/>
    </location>
</feature>
<evidence type="ECO:0000313" key="10">
    <source>
        <dbReference type="EMBL" id="ROP83218.1"/>
    </source>
</evidence>
<protein>
    <submittedName>
        <fullName evidence="10">DHA2 family multidrug resistance protein</fullName>
    </submittedName>
</protein>
<comment type="similarity">
    <text evidence="2">Belongs to the major facilitator superfamily. EmrB family.</text>
</comment>
<comment type="caution">
    <text evidence="10">The sequence shown here is derived from an EMBL/GenBank/DDBJ whole genome shotgun (WGS) entry which is preliminary data.</text>
</comment>
<proteinExistence type="inferred from homology"/>
<feature type="transmembrane region" description="Helical" evidence="8">
    <location>
        <begin position="338"/>
        <end position="358"/>
    </location>
</feature>
<dbReference type="SUPFAM" id="SSF103473">
    <property type="entry name" value="MFS general substrate transporter"/>
    <property type="match status" value="1"/>
</dbReference>
<evidence type="ECO:0000256" key="4">
    <source>
        <dbReference type="ARBA" id="ARBA00022475"/>
    </source>
</evidence>
<dbReference type="Gene3D" id="1.20.1720.10">
    <property type="entry name" value="Multidrug resistance protein D"/>
    <property type="match status" value="1"/>
</dbReference>
<feature type="transmembrane region" description="Helical" evidence="8">
    <location>
        <begin position="143"/>
        <end position="164"/>
    </location>
</feature>
<dbReference type="InterPro" id="IPR004638">
    <property type="entry name" value="EmrB-like"/>
</dbReference>
<keyword evidence="3" id="KW-0813">Transport</keyword>
<evidence type="ECO:0000313" key="11">
    <source>
        <dbReference type="Proteomes" id="UP000278222"/>
    </source>
</evidence>
<accession>A0A3N1KY37</accession>
<organism evidence="10 11">
    <name type="scientific">Stella humosa</name>
    <dbReference type="NCBI Taxonomy" id="94"/>
    <lineage>
        <taxon>Bacteria</taxon>
        <taxon>Pseudomonadati</taxon>
        <taxon>Pseudomonadota</taxon>
        <taxon>Alphaproteobacteria</taxon>
        <taxon>Rhodospirillales</taxon>
        <taxon>Stellaceae</taxon>
        <taxon>Stella</taxon>
    </lineage>
</organism>
<feature type="transmembrane region" description="Helical" evidence="8">
    <location>
        <begin position="170"/>
        <end position="192"/>
    </location>
</feature>
<evidence type="ECO:0000256" key="6">
    <source>
        <dbReference type="ARBA" id="ARBA00022989"/>
    </source>
</evidence>
<keyword evidence="4" id="KW-1003">Cell membrane</keyword>
<feature type="transmembrane region" description="Helical" evidence="8">
    <location>
        <begin position="83"/>
        <end position="103"/>
    </location>
</feature>
<evidence type="ECO:0000256" key="1">
    <source>
        <dbReference type="ARBA" id="ARBA00004651"/>
    </source>
</evidence>
<keyword evidence="5 8" id="KW-0812">Transmembrane</keyword>
<dbReference type="NCBIfam" id="TIGR00711">
    <property type="entry name" value="efflux_EmrB"/>
    <property type="match status" value="1"/>
</dbReference>
<keyword evidence="11" id="KW-1185">Reference proteome</keyword>
<dbReference type="PANTHER" id="PTHR42718">
    <property type="entry name" value="MAJOR FACILITATOR SUPERFAMILY MULTIDRUG TRANSPORTER MFSC"/>
    <property type="match status" value="1"/>
</dbReference>
<evidence type="ECO:0000256" key="8">
    <source>
        <dbReference type="SAM" id="Phobius"/>
    </source>
</evidence>
<evidence type="ECO:0000256" key="5">
    <source>
        <dbReference type="ARBA" id="ARBA00022692"/>
    </source>
</evidence>
<dbReference type="EMBL" id="RJKX01000017">
    <property type="protein sequence ID" value="ROP83218.1"/>
    <property type="molecule type" value="Genomic_DNA"/>
</dbReference>
<gene>
    <name evidence="10" type="ORF">EDC65_4750</name>
</gene>
<evidence type="ECO:0000256" key="7">
    <source>
        <dbReference type="ARBA" id="ARBA00023136"/>
    </source>
</evidence>
<dbReference type="AlphaFoldDB" id="A0A3N1KY37"/>
<dbReference type="GO" id="GO:0022857">
    <property type="term" value="F:transmembrane transporter activity"/>
    <property type="evidence" value="ECO:0007669"/>
    <property type="project" value="InterPro"/>
</dbReference>
<dbReference type="Gene3D" id="1.20.1250.20">
    <property type="entry name" value="MFS general substrate transporter like domains"/>
    <property type="match status" value="1"/>
</dbReference>
<feature type="transmembrane region" description="Helical" evidence="8">
    <location>
        <begin position="228"/>
        <end position="251"/>
    </location>
</feature>
<feature type="transmembrane region" description="Helical" evidence="8">
    <location>
        <begin position="370"/>
        <end position="393"/>
    </location>
</feature>
<dbReference type="PANTHER" id="PTHR42718:SF9">
    <property type="entry name" value="MAJOR FACILITATOR SUPERFAMILY MULTIDRUG TRANSPORTER MFSC"/>
    <property type="match status" value="1"/>
</dbReference>
<dbReference type="InterPro" id="IPR011701">
    <property type="entry name" value="MFS"/>
</dbReference>
<sequence>MSIAEPSRASAGGGRVAVTGCVMLATIMQALDTTIANVAVPYMQASLNASLDQVNWVLTSYIVAAAIMTPPTGWLARRFGRKELFIVAVAGFTVASILCGAAQSLEQMVAFRLLQGMFGAPLVPLSQAVLLDIYPRERHGEAMAIWGIGVMVGPILGPTLGGWLTEHYHWRWVFYINLPIGILTLAGLVAFLDRPGRDRRLRMDWMGFGLLSLAVGTFQLMLDRGEHLDWFTSTEIVIEAIVAGLAIYLFLVHVLTAERPFIDLAIFRDRNFAAGVTLICITAFILFGSLALLTPFMQSLLGYPVMSAGMILAPRGMGTMLAMFLVGRLIGRVDIRLLMGLGYTLLALTLHDMAGFTLEVGFERFLLSGFIQGMGFGFCFVPISTLSFTTLAPEHRPQGTSLFSLMRNVGGSVGISVVIFLLSRGGQAARSELVQHLHPLAGAIRARPLPEAWSLDTVEGLAALQAEVARQATAIAYFSDFQLLAMIAACAIPVVCLARPPRRR</sequence>
<feature type="transmembrane region" description="Helical" evidence="8">
    <location>
        <begin position="305"/>
        <end position="326"/>
    </location>
</feature>
<feature type="transmembrane region" description="Helical" evidence="8">
    <location>
        <begin position="474"/>
        <end position="498"/>
    </location>
</feature>
<dbReference type="InterPro" id="IPR036259">
    <property type="entry name" value="MFS_trans_sf"/>
</dbReference>
<comment type="subcellular location">
    <subcellularLocation>
        <location evidence="1">Cell membrane</location>
        <topology evidence="1">Multi-pass membrane protein</topology>
    </subcellularLocation>
</comment>
<dbReference type="Proteomes" id="UP000278222">
    <property type="component" value="Unassembled WGS sequence"/>
</dbReference>
<dbReference type="OrthoDB" id="9771737at2"/>
<dbReference type="RefSeq" id="WP_123694276.1">
    <property type="nucleotide sequence ID" value="NZ_AP019700.1"/>
</dbReference>
<name>A0A3N1KY37_9PROT</name>
<keyword evidence="6 8" id="KW-1133">Transmembrane helix</keyword>
<keyword evidence="7 8" id="KW-0472">Membrane</keyword>
<evidence type="ECO:0000256" key="3">
    <source>
        <dbReference type="ARBA" id="ARBA00022448"/>
    </source>
</evidence>
<feature type="transmembrane region" description="Helical" evidence="8">
    <location>
        <begin position="405"/>
        <end position="423"/>
    </location>
</feature>
<feature type="domain" description="Major facilitator superfamily (MFS) profile" evidence="9">
    <location>
        <begin position="18"/>
        <end position="503"/>
    </location>
</feature>
<dbReference type="PROSITE" id="PS50850">
    <property type="entry name" value="MFS"/>
    <property type="match status" value="1"/>
</dbReference>
<feature type="transmembrane region" description="Helical" evidence="8">
    <location>
        <begin position="204"/>
        <end position="222"/>
    </location>
</feature>
<dbReference type="InterPro" id="IPR020846">
    <property type="entry name" value="MFS_dom"/>
</dbReference>
<dbReference type="Pfam" id="PF07690">
    <property type="entry name" value="MFS_1"/>
    <property type="match status" value="1"/>
</dbReference>
<evidence type="ECO:0000259" key="9">
    <source>
        <dbReference type="PROSITE" id="PS50850"/>
    </source>
</evidence>
<reference evidence="10 11" key="1">
    <citation type="submission" date="2018-11" db="EMBL/GenBank/DDBJ databases">
        <title>Genomic Encyclopedia of Type Strains, Phase IV (KMG-IV): sequencing the most valuable type-strain genomes for metagenomic binning, comparative biology and taxonomic classification.</title>
        <authorList>
            <person name="Goeker M."/>
        </authorList>
    </citation>
    <scope>NUCLEOTIDE SEQUENCE [LARGE SCALE GENOMIC DNA]</scope>
    <source>
        <strain evidence="10 11">DSM 5900</strain>
    </source>
</reference>
<dbReference type="CDD" id="cd17503">
    <property type="entry name" value="MFS_LmrB_MDR_like"/>
    <property type="match status" value="1"/>
</dbReference>
<feature type="transmembrane region" description="Helical" evidence="8">
    <location>
        <begin position="109"/>
        <end position="131"/>
    </location>
</feature>
<feature type="transmembrane region" description="Helical" evidence="8">
    <location>
        <begin position="272"/>
        <end position="293"/>
    </location>
</feature>